<dbReference type="Proteomes" id="UP001184614">
    <property type="component" value="Unassembled WGS sequence"/>
</dbReference>
<comment type="caution">
    <text evidence="1">The sequence shown here is derived from an EMBL/GenBank/DDBJ whole genome shotgun (WGS) entry which is preliminary data.</text>
</comment>
<sequence>MLQSFVKGPVHLTLCAGRNSAYSYAWHRENWNSWLNRDKRFWAVLRFLDPISLEELDIGCSDREKWVCENKHQLRDLLLGLIIITPPHLAYVFSSQYSAFYGVKVNHYSSANDAITYMKQLNLQINGKPFNLESIPELFCDL</sequence>
<evidence type="ECO:0000313" key="1">
    <source>
        <dbReference type="EMBL" id="MDR6434751.1"/>
    </source>
</evidence>
<organism evidence="1 2">
    <name type="scientific">Brucella pseudogrignonensis</name>
    <dbReference type="NCBI Taxonomy" id="419475"/>
    <lineage>
        <taxon>Bacteria</taxon>
        <taxon>Pseudomonadati</taxon>
        <taxon>Pseudomonadota</taxon>
        <taxon>Alphaproteobacteria</taxon>
        <taxon>Hyphomicrobiales</taxon>
        <taxon>Brucellaceae</taxon>
        <taxon>Brucella/Ochrobactrum group</taxon>
        <taxon>Brucella</taxon>
    </lineage>
</organism>
<name>A0ABU1MGK8_9HYPH</name>
<dbReference type="RefSeq" id="WP_310016234.1">
    <property type="nucleotide sequence ID" value="NZ_JAVDQT010000015.1"/>
</dbReference>
<reference evidence="1 2" key="1">
    <citation type="submission" date="2023-07" db="EMBL/GenBank/DDBJ databases">
        <title>Sorghum-associated microbial communities from plants grown in Nebraska, USA.</title>
        <authorList>
            <person name="Schachtman D."/>
        </authorList>
    </citation>
    <scope>NUCLEOTIDE SEQUENCE [LARGE SCALE GENOMIC DNA]</scope>
    <source>
        <strain evidence="1 2">DS1730</strain>
    </source>
</reference>
<proteinExistence type="predicted"/>
<evidence type="ECO:0000313" key="2">
    <source>
        <dbReference type="Proteomes" id="UP001184614"/>
    </source>
</evidence>
<protein>
    <submittedName>
        <fullName evidence="1">Uncharacterized protein</fullName>
    </submittedName>
</protein>
<dbReference type="EMBL" id="JAVDQT010000015">
    <property type="protein sequence ID" value="MDR6434751.1"/>
    <property type="molecule type" value="Genomic_DNA"/>
</dbReference>
<accession>A0ABU1MGK8</accession>
<gene>
    <name evidence="1" type="ORF">J2782_004504</name>
</gene>
<keyword evidence="2" id="KW-1185">Reference proteome</keyword>